<dbReference type="Gene3D" id="3.40.190.10">
    <property type="entry name" value="Periplasmic binding protein-like II"/>
    <property type="match status" value="1"/>
</dbReference>
<comment type="similarity">
    <text evidence="2">Belongs to the bacterial solute-binding protein 5 family.</text>
</comment>
<keyword evidence="3" id="KW-0813">Transport</keyword>
<evidence type="ECO:0000313" key="6">
    <source>
        <dbReference type="EMBL" id="GAF85699.1"/>
    </source>
</evidence>
<sequence length="143" mass="16206">MKDFGKRIWHLISLSFLLCALFLPQASCVCNWHPLSSEDVLNLWDTGPITLDPAISSEMSSHAYVMQIFSGLVRLNDELEVVPDIAESWEKSEDGKVFIFHLRHGVKFHDGKEVKAEDFKYSWERACDPETGSQTAATYLGDI</sequence>
<dbReference type="PANTHER" id="PTHR30290">
    <property type="entry name" value="PERIPLASMIC BINDING COMPONENT OF ABC TRANSPORTER"/>
    <property type="match status" value="1"/>
</dbReference>
<proteinExistence type="inferred from homology"/>
<organism evidence="6">
    <name type="scientific">marine sediment metagenome</name>
    <dbReference type="NCBI Taxonomy" id="412755"/>
    <lineage>
        <taxon>unclassified sequences</taxon>
        <taxon>metagenomes</taxon>
        <taxon>ecological metagenomes</taxon>
    </lineage>
</organism>
<dbReference type="EMBL" id="BARS01001145">
    <property type="protein sequence ID" value="GAF85699.1"/>
    <property type="molecule type" value="Genomic_DNA"/>
</dbReference>
<feature type="non-terminal residue" evidence="6">
    <location>
        <position position="143"/>
    </location>
</feature>
<dbReference type="Gene3D" id="3.90.76.10">
    <property type="entry name" value="Dipeptide-binding Protein, Domain 1"/>
    <property type="match status" value="1"/>
</dbReference>
<comment type="caution">
    <text evidence="6">The sequence shown here is derived from an EMBL/GenBank/DDBJ whole genome shotgun (WGS) entry which is preliminary data.</text>
</comment>
<protein>
    <recommendedName>
        <fullName evidence="5">Solute-binding protein family 5 domain-containing protein</fullName>
    </recommendedName>
</protein>
<reference evidence="6" key="1">
    <citation type="journal article" date="2014" name="Front. Microbiol.">
        <title>High frequency of phylogenetically diverse reductive dehalogenase-homologous genes in deep subseafloor sedimentary metagenomes.</title>
        <authorList>
            <person name="Kawai M."/>
            <person name="Futagami T."/>
            <person name="Toyoda A."/>
            <person name="Takaki Y."/>
            <person name="Nishi S."/>
            <person name="Hori S."/>
            <person name="Arai W."/>
            <person name="Tsubouchi T."/>
            <person name="Morono Y."/>
            <person name="Uchiyama I."/>
            <person name="Ito T."/>
            <person name="Fujiyama A."/>
            <person name="Inagaki F."/>
            <person name="Takami H."/>
        </authorList>
    </citation>
    <scope>NUCLEOTIDE SEQUENCE</scope>
    <source>
        <strain evidence="6">Expedition CK06-06</strain>
    </source>
</reference>
<dbReference type="PROSITE" id="PS01040">
    <property type="entry name" value="SBP_BACTERIAL_5"/>
    <property type="match status" value="1"/>
</dbReference>
<dbReference type="InterPro" id="IPR000914">
    <property type="entry name" value="SBP_5_dom"/>
</dbReference>
<comment type="subcellular location">
    <subcellularLocation>
        <location evidence="1">Cell envelope</location>
    </subcellularLocation>
</comment>
<dbReference type="GO" id="GO:1904680">
    <property type="term" value="F:peptide transmembrane transporter activity"/>
    <property type="evidence" value="ECO:0007669"/>
    <property type="project" value="TreeGrafter"/>
</dbReference>
<dbReference type="Pfam" id="PF00496">
    <property type="entry name" value="SBP_bac_5"/>
    <property type="match status" value="1"/>
</dbReference>
<accession>X0SXI9</accession>
<evidence type="ECO:0000259" key="5">
    <source>
        <dbReference type="Pfam" id="PF00496"/>
    </source>
</evidence>
<keyword evidence="4" id="KW-0732">Signal</keyword>
<name>X0SXI9_9ZZZZ</name>
<feature type="domain" description="Solute-binding protein family 5" evidence="5">
    <location>
        <begin position="80"/>
        <end position="138"/>
    </location>
</feature>
<evidence type="ECO:0000256" key="1">
    <source>
        <dbReference type="ARBA" id="ARBA00004196"/>
    </source>
</evidence>
<evidence type="ECO:0000256" key="3">
    <source>
        <dbReference type="ARBA" id="ARBA00022448"/>
    </source>
</evidence>
<dbReference type="SUPFAM" id="SSF53850">
    <property type="entry name" value="Periplasmic binding protein-like II"/>
    <property type="match status" value="1"/>
</dbReference>
<evidence type="ECO:0000256" key="2">
    <source>
        <dbReference type="ARBA" id="ARBA00005695"/>
    </source>
</evidence>
<dbReference type="GO" id="GO:0015833">
    <property type="term" value="P:peptide transport"/>
    <property type="evidence" value="ECO:0007669"/>
    <property type="project" value="TreeGrafter"/>
</dbReference>
<dbReference type="InterPro" id="IPR039424">
    <property type="entry name" value="SBP_5"/>
</dbReference>
<dbReference type="PANTHER" id="PTHR30290:SF10">
    <property type="entry name" value="PERIPLASMIC OLIGOPEPTIDE-BINDING PROTEIN-RELATED"/>
    <property type="match status" value="1"/>
</dbReference>
<gene>
    <name evidence="6" type="ORF">S01H1_02393</name>
</gene>
<evidence type="ECO:0000256" key="4">
    <source>
        <dbReference type="ARBA" id="ARBA00022729"/>
    </source>
</evidence>
<dbReference type="InterPro" id="IPR023765">
    <property type="entry name" value="SBP_5_CS"/>
</dbReference>
<dbReference type="AlphaFoldDB" id="X0SXI9"/>
<dbReference type="GO" id="GO:0030313">
    <property type="term" value="C:cell envelope"/>
    <property type="evidence" value="ECO:0007669"/>
    <property type="project" value="UniProtKB-SubCell"/>
</dbReference>